<accession>A0A1X6WV47</accession>
<dbReference type="InterPro" id="IPR029058">
    <property type="entry name" value="AB_hydrolase_fold"/>
</dbReference>
<evidence type="ECO:0000313" key="4">
    <source>
        <dbReference type="EMBL" id="SLM88137.1"/>
    </source>
</evidence>
<dbReference type="PANTHER" id="PTHR48081">
    <property type="entry name" value="AB HYDROLASE SUPERFAMILY PROTEIN C4A8.06C"/>
    <property type="match status" value="1"/>
</dbReference>
<dbReference type="AlphaFoldDB" id="A0A1X6WV47"/>
<dbReference type="RefSeq" id="WP_087101882.1">
    <property type="nucleotide sequence ID" value="NZ_FWFG01000012.1"/>
</dbReference>
<name>A0A1X6WV47_9MICO</name>
<feature type="domain" description="Alpha/beta hydrolase fold-3" evidence="3">
    <location>
        <begin position="74"/>
        <end position="272"/>
    </location>
</feature>
<dbReference type="Proteomes" id="UP000195981">
    <property type="component" value="Unassembled WGS sequence"/>
</dbReference>
<dbReference type="EMBL" id="FWFG01000012">
    <property type="protein sequence ID" value="SLM88137.1"/>
    <property type="molecule type" value="Genomic_DNA"/>
</dbReference>
<reference evidence="4 5" key="1">
    <citation type="submission" date="2017-02" db="EMBL/GenBank/DDBJ databases">
        <authorList>
            <person name="Peterson S.W."/>
        </authorList>
    </citation>
    <scope>NUCLEOTIDE SEQUENCE [LARGE SCALE GENOMIC DNA]</scope>
    <source>
        <strain evidence="4 5">CIP104813</strain>
    </source>
</reference>
<comment type="similarity">
    <text evidence="1">Belongs to the 'GDXG' lipolytic enzyme family.</text>
</comment>
<keyword evidence="2" id="KW-0378">Hydrolase</keyword>
<dbReference type="Gene3D" id="3.40.50.1820">
    <property type="entry name" value="alpha/beta hydrolase"/>
    <property type="match status" value="1"/>
</dbReference>
<dbReference type="SUPFAM" id="SSF53474">
    <property type="entry name" value="alpha/beta-Hydrolases"/>
    <property type="match status" value="1"/>
</dbReference>
<dbReference type="InterPro" id="IPR050300">
    <property type="entry name" value="GDXG_lipolytic_enzyme"/>
</dbReference>
<evidence type="ECO:0000256" key="2">
    <source>
        <dbReference type="ARBA" id="ARBA00022801"/>
    </source>
</evidence>
<keyword evidence="5" id="KW-1185">Reference proteome</keyword>
<dbReference type="InterPro" id="IPR013094">
    <property type="entry name" value="AB_hydrolase_3"/>
</dbReference>
<evidence type="ECO:0000313" key="5">
    <source>
        <dbReference type="Proteomes" id="UP000195981"/>
    </source>
</evidence>
<dbReference type="GO" id="GO:0004806">
    <property type="term" value="F:triacylglycerol lipase activity"/>
    <property type="evidence" value="ECO:0007669"/>
    <property type="project" value="TreeGrafter"/>
</dbReference>
<evidence type="ECO:0000259" key="3">
    <source>
        <dbReference type="Pfam" id="PF07859"/>
    </source>
</evidence>
<dbReference type="Pfam" id="PF07859">
    <property type="entry name" value="Abhydrolase_3"/>
    <property type="match status" value="1"/>
</dbReference>
<evidence type="ECO:0000256" key="1">
    <source>
        <dbReference type="ARBA" id="ARBA00010515"/>
    </source>
</evidence>
<protein>
    <submittedName>
        <fullName evidence="4">Esterase/lipase</fullName>
    </submittedName>
</protein>
<sequence>MGRIRSEVREAATVGARAVYRTPVPPAVYTHALREARRPLPPGGVQKAHAIDLEMIDRTRCVWLDRHKADRGVIVHLHGGAYVSGPFMGDWEWLSGRADALDCAGLMVDYRFAPDHQHPVALDDIEAVLRALAAGGLLDGRWVLSGQNAGGGLALTVARRLAEGAVDAPAPAGVIVMAPWLDLANDNARIQETGQRDPYHEHRMLDAAAASYAGRTPLGDPDLSPINADLSVLGPLHLTAGTKDVFLTDARVLKARLSEQDVDLRYREIAGRIGSLVRLRRGEDMKRMLDEQTDFLREVLQGA</sequence>
<organism evidence="4 5">
    <name type="scientific">Brachybacterium nesterenkovii</name>
    <dbReference type="NCBI Taxonomy" id="47847"/>
    <lineage>
        <taxon>Bacteria</taxon>
        <taxon>Bacillati</taxon>
        <taxon>Actinomycetota</taxon>
        <taxon>Actinomycetes</taxon>
        <taxon>Micrococcales</taxon>
        <taxon>Dermabacteraceae</taxon>
        <taxon>Brachybacterium</taxon>
    </lineage>
</organism>
<gene>
    <name evidence="4" type="ORF">FM110_01170</name>
</gene>
<dbReference type="OrthoDB" id="9803828at2"/>
<dbReference type="PANTHER" id="PTHR48081:SF30">
    <property type="entry name" value="ACETYL-HYDROLASE LIPR-RELATED"/>
    <property type="match status" value="1"/>
</dbReference>
<proteinExistence type="inferred from homology"/>